<dbReference type="AlphaFoldDB" id="A0A2S9RQH8"/>
<evidence type="ECO:0000313" key="1">
    <source>
        <dbReference type="EMBL" id="PRJ62569.1"/>
    </source>
</evidence>
<reference evidence="1 2" key="1">
    <citation type="submission" date="2017-04" db="EMBL/GenBank/DDBJ databases">
        <title>Haemophilus influenzae in COPD genome sequencing project.</title>
        <authorList>
            <person name="Murphy T.F."/>
            <person name="Kong Y."/>
            <person name="Nadendla S."/>
            <person name="Tettelin H."/>
            <person name="Pettigrew M."/>
        </authorList>
    </citation>
    <scope>NUCLEOTIDE SEQUENCE [LARGE SCALE GENOMIC DNA]</scope>
    <source>
        <strain evidence="1 2">56P127H1</strain>
    </source>
</reference>
<protein>
    <submittedName>
        <fullName evidence="1">Uncharacterized protein</fullName>
    </submittedName>
</protein>
<sequence length="31" mass="3476">MLHLTLEDELFLGTPKQVGTHSTVFELCCNV</sequence>
<dbReference type="EMBL" id="NEBY01000169">
    <property type="protein sequence ID" value="PRJ62569.1"/>
    <property type="molecule type" value="Genomic_DNA"/>
</dbReference>
<accession>A0A2S9RQH8</accession>
<gene>
    <name evidence="1" type="ORF">BV102_00218</name>
</gene>
<dbReference type="Proteomes" id="UP000238532">
    <property type="component" value="Unassembled WGS sequence"/>
</dbReference>
<comment type="caution">
    <text evidence="1">The sequence shown here is derived from an EMBL/GenBank/DDBJ whole genome shotgun (WGS) entry which is preliminary data.</text>
</comment>
<evidence type="ECO:0000313" key="2">
    <source>
        <dbReference type="Proteomes" id="UP000238532"/>
    </source>
</evidence>
<proteinExistence type="predicted"/>
<name>A0A2S9RQH8_HAEIF</name>
<organism evidence="1 2">
    <name type="scientific">Haemophilus influenzae</name>
    <dbReference type="NCBI Taxonomy" id="727"/>
    <lineage>
        <taxon>Bacteria</taxon>
        <taxon>Pseudomonadati</taxon>
        <taxon>Pseudomonadota</taxon>
        <taxon>Gammaproteobacteria</taxon>
        <taxon>Pasteurellales</taxon>
        <taxon>Pasteurellaceae</taxon>
        <taxon>Haemophilus</taxon>
    </lineage>
</organism>